<evidence type="ECO:0000313" key="1">
    <source>
        <dbReference type="EMBL" id="QLH81765.1"/>
    </source>
</evidence>
<dbReference type="GeneID" id="56082735"/>
<dbReference type="Proteomes" id="UP000509346">
    <property type="component" value="Chromosome"/>
</dbReference>
<sequence length="47" mass="4726">MGRVSSPLASAAVVRQWSKTVVATRGRSRAAVAAGVESAADRGRTAG</sequence>
<keyword evidence="2" id="KW-1185">Reference proteome</keyword>
<dbReference type="AlphaFoldDB" id="A0A7D5PAG1"/>
<dbReference type="RefSeq" id="WP_179922089.1">
    <property type="nucleotide sequence ID" value="NZ_CP058909.1"/>
</dbReference>
<proteinExistence type="predicted"/>
<organism evidence="1 2">
    <name type="scientific">Halosimplex pelagicum</name>
    <dbReference type="NCBI Taxonomy" id="869886"/>
    <lineage>
        <taxon>Archaea</taxon>
        <taxon>Methanobacteriati</taxon>
        <taxon>Methanobacteriota</taxon>
        <taxon>Stenosarchaea group</taxon>
        <taxon>Halobacteria</taxon>
        <taxon>Halobacteriales</taxon>
        <taxon>Haloarculaceae</taxon>
        <taxon>Halosimplex</taxon>
    </lineage>
</organism>
<accession>A0A7D5PAG1</accession>
<name>A0A7D5PAG1_9EURY</name>
<protein>
    <submittedName>
        <fullName evidence="1">Uncharacterized protein</fullName>
    </submittedName>
</protein>
<reference evidence="1 2" key="1">
    <citation type="submission" date="2020-07" db="EMBL/GenBank/DDBJ databases">
        <title>Halosimplex litoreum sp. nov. and Halosimplex rubrum sp. nov., isolated from different salt environments.</title>
        <authorList>
            <person name="Cui H."/>
        </authorList>
    </citation>
    <scope>NUCLEOTIDE SEQUENCE [LARGE SCALE GENOMIC DNA]</scope>
    <source>
        <strain evidence="1 2">R2</strain>
    </source>
</reference>
<evidence type="ECO:0000313" key="2">
    <source>
        <dbReference type="Proteomes" id="UP000509346"/>
    </source>
</evidence>
<dbReference type="EMBL" id="CP058909">
    <property type="protein sequence ID" value="QLH81765.1"/>
    <property type="molecule type" value="Genomic_DNA"/>
</dbReference>
<gene>
    <name evidence="1" type="ORF">HZS54_09060</name>
</gene>
<dbReference type="KEGG" id="hpel:HZS54_09060"/>